<evidence type="ECO:0000313" key="2">
    <source>
        <dbReference type="Proteomes" id="UP000009010"/>
    </source>
</evidence>
<dbReference type="OrthoDB" id="8759063at2"/>
<keyword evidence="2" id="KW-1185">Reference proteome</keyword>
<name>H2IVE4_RAHAC</name>
<dbReference type="Proteomes" id="UP000009010">
    <property type="component" value="Chromosome"/>
</dbReference>
<accession>H2IVE4</accession>
<dbReference type="KEGG" id="raq:Rahaq2_0755"/>
<dbReference type="STRING" id="745277.Rahaq2_0755"/>
<dbReference type="AlphaFoldDB" id="H2IVE4"/>
<sequence length="67" mass="7462">MKVYAEQGDTLDSLCWRYYNRTAVVVEKVYAANIGIADLGPLLPHGTAIVMPDIAEQPVQEALKLWD</sequence>
<dbReference type="Pfam" id="PF05489">
    <property type="entry name" value="Phage_tail_X"/>
    <property type="match status" value="1"/>
</dbReference>
<dbReference type="PATRIC" id="fig|745277.3.peg.719"/>
<dbReference type="RefSeq" id="WP_015695946.1">
    <property type="nucleotide sequence ID" value="NC_016818.1"/>
</dbReference>
<proteinExistence type="predicted"/>
<dbReference type="eggNOG" id="COG5004">
    <property type="taxonomic scope" value="Bacteria"/>
</dbReference>
<gene>
    <name evidence="1" type="ordered locus">Rahaq2_0755</name>
</gene>
<organism evidence="1 2">
    <name type="scientific">Rahnella aquatilis (strain ATCC 33071 / DSM 4594 / JCM 1683 / NBRC 105701 / NCIMB 13365 / CIP 78.65)</name>
    <dbReference type="NCBI Taxonomy" id="745277"/>
    <lineage>
        <taxon>Bacteria</taxon>
        <taxon>Pseudomonadati</taxon>
        <taxon>Pseudomonadota</taxon>
        <taxon>Gammaproteobacteria</taxon>
        <taxon>Enterobacterales</taxon>
        <taxon>Yersiniaceae</taxon>
        <taxon>Rahnella</taxon>
    </lineage>
</organism>
<dbReference type="InterPro" id="IPR008861">
    <property type="entry name" value="GpX-like"/>
</dbReference>
<evidence type="ECO:0000313" key="1">
    <source>
        <dbReference type="EMBL" id="AEX50673.1"/>
    </source>
</evidence>
<dbReference type="HOGENOM" id="CLU_175462_2_2_6"/>
<protein>
    <submittedName>
        <fullName evidence="1">p2-like prophage tail protein X</fullName>
    </submittedName>
</protein>
<dbReference type="EMBL" id="CP003244">
    <property type="protein sequence ID" value="AEX50673.1"/>
    <property type="molecule type" value="Genomic_DNA"/>
</dbReference>
<reference evidence="1 2" key="1">
    <citation type="journal article" date="2012" name="J. Bacteriol.">
        <title>Complete Genome Sequence of Rahnella aquatilis CIP 78.65.</title>
        <authorList>
            <person name="Martinez R.J."/>
            <person name="Bruce D."/>
            <person name="Detter C."/>
            <person name="Goodwin L.A."/>
            <person name="Han J."/>
            <person name="Han C.S."/>
            <person name="Held B."/>
            <person name="Land M.L."/>
            <person name="Mikhailova N."/>
            <person name="Nolan M."/>
            <person name="Pennacchio L."/>
            <person name="Pitluck S."/>
            <person name="Tapia R."/>
            <person name="Woyke T."/>
            <person name="Sobecky P.A."/>
        </authorList>
    </citation>
    <scope>NUCLEOTIDE SEQUENCE [LARGE SCALE GENOMIC DNA]</scope>
    <source>
        <strain evidence="2">ATCC 33071 / DSM 4594 / JCM 1683 / NBRC 105701 / NCIMB 13365 / CIP 78.65</strain>
    </source>
</reference>
<reference evidence="2" key="2">
    <citation type="submission" date="2012-01" db="EMBL/GenBank/DDBJ databases">
        <title>Complete sequence of chromosome of Rahnella aquatilis CIP 78.65.</title>
        <authorList>
            <person name="Lucas S."/>
            <person name="Han J."/>
            <person name="Lapidus A."/>
            <person name="Cheng J.-F."/>
            <person name="Goodwin L."/>
            <person name="Pitluck S."/>
            <person name="Peters L."/>
            <person name="Ovchinnikova G."/>
            <person name="Held B."/>
            <person name="Detter J.C."/>
            <person name="Han C."/>
            <person name="Tapia R."/>
            <person name="Land M."/>
            <person name="Hauser L."/>
            <person name="Kyrpides N."/>
            <person name="Ivanova N."/>
            <person name="Pagani I."/>
            <person name="Sobecky P."/>
            <person name="Martinez R."/>
            <person name="Woyke T."/>
        </authorList>
    </citation>
    <scope>NUCLEOTIDE SEQUENCE [LARGE SCALE GENOMIC DNA]</scope>
    <source>
        <strain evidence="2">ATCC 33071 / DSM 4594 / JCM 1683 / NBRC 105701 / NCIMB 13365 / CIP 78.65</strain>
    </source>
</reference>